<dbReference type="EMBL" id="FPLD01000136">
    <property type="protein sequence ID" value="SGZ18993.1"/>
    <property type="molecule type" value="Genomic_DNA"/>
</dbReference>
<keyword evidence="5" id="KW-1185">Reference proteome</keyword>
<dbReference type="GeneID" id="61297584"/>
<dbReference type="RefSeq" id="WP_075473240.1">
    <property type="nucleotide sequence ID" value="NZ_CAWQZC010000057.1"/>
</dbReference>
<dbReference type="AlphaFoldDB" id="A0A1L0C073"/>
<dbReference type="Pfam" id="PF07589">
    <property type="entry name" value="PEP-CTERM"/>
    <property type="match status" value="1"/>
</dbReference>
<dbReference type="OrthoDB" id="6228092at2"/>
<reference evidence="3 5" key="1">
    <citation type="submission" date="2016-11" db="EMBL/GenBank/DDBJ databases">
        <authorList>
            <person name="Klemetsen T."/>
        </authorList>
    </citation>
    <scope>NUCLEOTIDE SEQUENCE [LARGE SCALE GENOMIC DNA]</scope>
    <source>
        <strain evidence="3">MT 2528</strain>
    </source>
</reference>
<dbReference type="Proteomes" id="UP000182660">
    <property type="component" value="Unassembled WGS sequence"/>
</dbReference>
<name>A0A1L0C073_9GAMM</name>
<dbReference type="EMBL" id="FPLJ01000081">
    <property type="protein sequence ID" value="SGY99094.1"/>
    <property type="molecule type" value="Genomic_DNA"/>
</dbReference>
<accession>A0A1L0C073</accession>
<evidence type="ECO:0000313" key="5">
    <source>
        <dbReference type="Proteomes" id="UP000182660"/>
    </source>
</evidence>
<organism evidence="4 6">
    <name type="scientific">Moritella viscosa</name>
    <dbReference type="NCBI Taxonomy" id="80854"/>
    <lineage>
        <taxon>Bacteria</taxon>
        <taxon>Pseudomonadati</taxon>
        <taxon>Pseudomonadota</taxon>
        <taxon>Gammaproteobacteria</taxon>
        <taxon>Alteromonadales</taxon>
        <taxon>Moritellaceae</taxon>
        <taxon>Moritella</taxon>
    </lineage>
</organism>
<feature type="domain" description="Ice-binding protein C-terminal" evidence="2">
    <location>
        <begin position="191"/>
        <end position="214"/>
    </location>
</feature>
<evidence type="ECO:0000259" key="2">
    <source>
        <dbReference type="Pfam" id="PF07589"/>
    </source>
</evidence>
<evidence type="ECO:0000313" key="6">
    <source>
        <dbReference type="Proteomes" id="UP000183794"/>
    </source>
</evidence>
<protein>
    <recommendedName>
        <fullName evidence="2">Ice-binding protein C-terminal domain-containing protein</fullName>
    </recommendedName>
</protein>
<evidence type="ECO:0000256" key="1">
    <source>
        <dbReference type="SAM" id="SignalP"/>
    </source>
</evidence>
<evidence type="ECO:0000313" key="4">
    <source>
        <dbReference type="EMBL" id="SGZ18993.1"/>
    </source>
</evidence>
<evidence type="ECO:0000313" key="3">
    <source>
        <dbReference type="EMBL" id="SGY99094.1"/>
    </source>
</evidence>
<dbReference type="InterPro" id="IPR013424">
    <property type="entry name" value="Ice-binding_C"/>
</dbReference>
<dbReference type="Proteomes" id="UP000183794">
    <property type="component" value="Unassembled WGS sequence"/>
</dbReference>
<feature type="signal peptide" evidence="1">
    <location>
        <begin position="1"/>
        <end position="24"/>
    </location>
</feature>
<reference evidence="4 6" key="2">
    <citation type="submission" date="2016-11" db="EMBL/GenBank/DDBJ databases">
        <authorList>
            <person name="Jaros S."/>
            <person name="Januszkiewicz K."/>
            <person name="Wedrychowicz H."/>
        </authorList>
    </citation>
    <scope>NUCLEOTIDE SEQUENCE [LARGE SCALE GENOMIC DNA]</scope>
    <source>
        <strain evidence="4">NVI 5450</strain>
    </source>
</reference>
<dbReference type="NCBIfam" id="TIGR02595">
    <property type="entry name" value="PEP_CTERM"/>
    <property type="match status" value="1"/>
</dbReference>
<sequence>MKIIKLCRKAALLSCFLISGIANAGLINGSFEVPVIAGSNQMVAPAAMPGWETTDSAFEVWSSGFLGHPSHTGNQFVEINAYIAGTLSQVVSGISAAQEIGWEFAHRSRTGGVETMRLQITDLGIDNTFGTSDDTDLFNDTFAAGINTWQVNSGSGIFALGNDIKFAYSAVIGGSIGNLLDSASFGVGVASVPEPSTLAIFCLCILGLATRARKGV</sequence>
<proteinExistence type="predicted"/>
<gene>
    <name evidence="3" type="ORF">MT2528_3777</name>
    <name evidence="4" type="ORF">NVI5450_4713</name>
</gene>
<feature type="chain" id="PRO_5012792285" description="Ice-binding protein C-terminal domain-containing protein" evidence="1">
    <location>
        <begin position="25"/>
        <end position="216"/>
    </location>
</feature>
<keyword evidence="1" id="KW-0732">Signal</keyword>